<evidence type="ECO:0000313" key="3">
    <source>
        <dbReference type="EMBL" id="CCQ91945.1"/>
    </source>
</evidence>
<keyword evidence="4" id="KW-1185">Reference proteome</keyword>
<dbReference type="STRING" id="1266370.NITGR_90084"/>
<feature type="chain" id="PRO_5004019574" evidence="2">
    <location>
        <begin position="26"/>
        <end position="290"/>
    </location>
</feature>
<feature type="compositionally biased region" description="Basic and acidic residues" evidence="1">
    <location>
        <begin position="160"/>
        <end position="186"/>
    </location>
</feature>
<feature type="compositionally biased region" description="Basic and acidic residues" evidence="1">
    <location>
        <begin position="211"/>
        <end position="259"/>
    </location>
</feature>
<evidence type="ECO:0000256" key="1">
    <source>
        <dbReference type="SAM" id="MobiDB-lite"/>
    </source>
</evidence>
<proteinExistence type="predicted"/>
<comment type="caution">
    <text evidence="3">The sequence shown here is derived from an EMBL/GenBank/DDBJ whole genome shotgun (WGS) entry which is preliminary data.</text>
</comment>
<gene>
    <name evidence="3" type="ORF">NITGR_90084</name>
</gene>
<feature type="region of interest" description="Disordered" evidence="1">
    <location>
        <begin position="160"/>
        <end position="290"/>
    </location>
</feature>
<feature type="signal peptide" evidence="2">
    <location>
        <begin position="1"/>
        <end position="25"/>
    </location>
</feature>
<dbReference type="AlphaFoldDB" id="M1Z364"/>
<keyword evidence="2" id="KW-0732">Signal</keyword>
<accession>M1Z364</accession>
<evidence type="ECO:0000313" key="4">
    <source>
        <dbReference type="Proteomes" id="UP000011704"/>
    </source>
</evidence>
<name>M1Z364_NITG3</name>
<protein>
    <submittedName>
        <fullName evidence="3">Uncharacterized protein</fullName>
    </submittedName>
</protein>
<feature type="compositionally biased region" description="Basic and acidic residues" evidence="1">
    <location>
        <begin position="55"/>
        <end position="75"/>
    </location>
</feature>
<dbReference type="RefSeq" id="WP_005011320.1">
    <property type="nucleotide sequence ID" value="NZ_HG422173.1"/>
</dbReference>
<feature type="region of interest" description="Disordered" evidence="1">
    <location>
        <begin position="25"/>
        <end position="147"/>
    </location>
</feature>
<dbReference type="InParanoid" id="M1Z364"/>
<dbReference type="HOGENOM" id="CLU_959184_0_0_0"/>
<sequence length="290" mass="31736">MKTCYNTLMAFILVVAMVQTGPAFAESASTGKGNEPEVQGSETEKTPAKTNMLKEAFKKLVGKDEEKKAGEETAVEKSPPSKTKKAESEPEPETGEKKESTNILKETFKKLVGKKDDKSGESGDIEKAETKPEAGTPEEEKPKDGIIKKAFKTLIKNKEETEQAKEEAEEKAAKLKDAAKEKKVEAEAQAESSEEKTKASAKKFISQTIDKIVETVKGDDKKELEDEPKQAKVETKSKTDSTSKVEATGENKEEEKGEKSSNPLKEAFKKLVGDDDTKKKEEGTAVSEKP</sequence>
<evidence type="ECO:0000256" key="2">
    <source>
        <dbReference type="SAM" id="SignalP"/>
    </source>
</evidence>
<organism evidence="3 4">
    <name type="scientific">Nitrospina gracilis (strain 3/211)</name>
    <dbReference type="NCBI Taxonomy" id="1266370"/>
    <lineage>
        <taxon>Bacteria</taxon>
        <taxon>Pseudomonadati</taxon>
        <taxon>Nitrospinota/Tectimicrobiota group</taxon>
        <taxon>Nitrospinota</taxon>
        <taxon>Nitrospinia</taxon>
        <taxon>Nitrospinales</taxon>
        <taxon>Nitrospinaceae</taxon>
        <taxon>Nitrospina</taxon>
    </lineage>
</organism>
<feature type="compositionally biased region" description="Basic and acidic residues" evidence="1">
    <location>
        <begin position="266"/>
        <end position="290"/>
    </location>
</feature>
<reference evidence="3 4" key="1">
    <citation type="journal article" date="2013" name="Front. Microbiol.">
        <title>The genome of Nitrospina gracilis illuminates the metabolism and evolution of the major marine nitrite oxidizer.</title>
        <authorList>
            <person name="Luecker S."/>
            <person name="Nowka B."/>
            <person name="Rattei T."/>
            <person name="Spieck E."/>
            <person name="and Daims H."/>
        </authorList>
    </citation>
    <scope>NUCLEOTIDE SEQUENCE [LARGE SCALE GENOMIC DNA]</scope>
    <source>
        <strain evidence="3 4">3/211</strain>
    </source>
</reference>
<dbReference type="EMBL" id="CAQJ01000099">
    <property type="protein sequence ID" value="CCQ91945.1"/>
    <property type="molecule type" value="Genomic_DNA"/>
</dbReference>
<feature type="compositionally biased region" description="Basic and acidic residues" evidence="1">
    <location>
        <begin position="84"/>
        <end position="147"/>
    </location>
</feature>
<dbReference type="Proteomes" id="UP000011704">
    <property type="component" value="Unassembled WGS sequence"/>
</dbReference>